<evidence type="ECO:0000256" key="3">
    <source>
        <dbReference type="ARBA" id="ARBA00013187"/>
    </source>
</evidence>
<evidence type="ECO:0000256" key="2">
    <source>
        <dbReference type="ARBA" id="ARBA00010008"/>
    </source>
</evidence>
<keyword evidence="10" id="KW-1185">Reference proteome</keyword>
<dbReference type="GO" id="GO:0009102">
    <property type="term" value="P:biotin biosynthetic process"/>
    <property type="evidence" value="ECO:0007669"/>
    <property type="project" value="TreeGrafter"/>
</dbReference>
<protein>
    <recommendedName>
        <fullName evidence="3">8-amino-7-oxononanoate synthase</fullName>
        <ecNumber evidence="3">2.3.1.47</ecNumber>
    </recommendedName>
</protein>
<keyword evidence="4 9" id="KW-0808">Transferase</keyword>
<evidence type="ECO:0000256" key="6">
    <source>
        <dbReference type="ARBA" id="ARBA00047715"/>
    </source>
</evidence>
<evidence type="ECO:0000313" key="10">
    <source>
        <dbReference type="Proteomes" id="UP000002007"/>
    </source>
</evidence>
<organism evidence="9 10">
    <name type="scientific">Renibacterium salmoninarum (strain ATCC 33209 / DSM 20767 / JCM 11484 / NBRC 15589 / NCIMB 2235)</name>
    <dbReference type="NCBI Taxonomy" id="288705"/>
    <lineage>
        <taxon>Bacteria</taxon>
        <taxon>Bacillati</taxon>
        <taxon>Actinomycetota</taxon>
        <taxon>Actinomycetes</taxon>
        <taxon>Micrococcales</taxon>
        <taxon>Micrococcaceae</taxon>
        <taxon>Renibacterium</taxon>
    </lineage>
</organism>
<feature type="domain" description="Aminotransferase class I/classII large" evidence="8">
    <location>
        <begin position="7"/>
        <end position="172"/>
    </location>
</feature>
<gene>
    <name evidence="9" type="ordered locus">RSal33209_0560</name>
</gene>
<dbReference type="STRING" id="288705.RSal33209_0560"/>
<dbReference type="Gene3D" id="3.40.640.10">
    <property type="entry name" value="Type I PLP-dependent aspartate aminotransferase-like (Major domain)"/>
    <property type="match status" value="1"/>
</dbReference>
<dbReference type="PANTHER" id="PTHR13693:SF100">
    <property type="entry name" value="8-AMINO-7-OXONONANOATE SYNTHASE"/>
    <property type="match status" value="1"/>
</dbReference>
<evidence type="ECO:0000256" key="1">
    <source>
        <dbReference type="ARBA" id="ARBA00001933"/>
    </source>
</evidence>
<evidence type="ECO:0000259" key="8">
    <source>
        <dbReference type="Pfam" id="PF00155"/>
    </source>
</evidence>
<evidence type="ECO:0000313" key="9">
    <source>
        <dbReference type="EMBL" id="ABY22309.1"/>
    </source>
</evidence>
<dbReference type="KEGG" id="rsa:RSal33209_0560"/>
<dbReference type="InterPro" id="IPR001917">
    <property type="entry name" value="Aminotrans_II_pyridoxalP_BS"/>
</dbReference>
<dbReference type="Pfam" id="PF00155">
    <property type="entry name" value="Aminotran_1_2"/>
    <property type="match status" value="1"/>
</dbReference>
<reference evidence="10" key="1">
    <citation type="journal article" date="2008" name="J. Bacteriol.">
        <title>Genome sequence of the fish pathogen Renibacterium salmoninarum suggests reductive evolution away from an environmental Arthrobacter ancestor.</title>
        <authorList>
            <person name="Wiens G.D."/>
            <person name="Rockey D.D."/>
            <person name="Wu Z."/>
            <person name="Chang J."/>
            <person name="Levy R."/>
            <person name="Crane S."/>
            <person name="Chen D.S."/>
            <person name="Capri G.R."/>
            <person name="Burnett J.R."/>
            <person name="Sudheesh P.S."/>
            <person name="Schipma M.J."/>
            <person name="Burd H."/>
            <person name="Bhattacharyya A."/>
            <person name="Rhodes L.D."/>
            <person name="Kaul R."/>
            <person name="Strom M.S."/>
        </authorList>
    </citation>
    <scope>NUCLEOTIDE SEQUENCE [LARGE SCALE GENOMIC DNA]</scope>
    <source>
        <strain evidence="10">ATCC 33209 / DSM 20767 / JCM 11484 / NBRC 15589 / NCIMB 2235</strain>
    </source>
</reference>
<accession>A9WL40</accession>
<comment type="cofactor">
    <cofactor evidence="1 7">
        <name>pyridoxal 5'-phosphate</name>
        <dbReference type="ChEBI" id="CHEBI:597326"/>
    </cofactor>
</comment>
<dbReference type="PROSITE" id="PS00599">
    <property type="entry name" value="AA_TRANSFER_CLASS_2"/>
    <property type="match status" value="1"/>
</dbReference>
<dbReference type="AlphaFoldDB" id="A9WL40"/>
<dbReference type="SUPFAM" id="SSF53383">
    <property type="entry name" value="PLP-dependent transferases"/>
    <property type="match status" value="1"/>
</dbReference>
<evidence type="ECO:0000256" key="5">
    <source>
        <dbReference type="ARBA" id="ARBA00022898"/>
    </source>
</evidence>
<keyword evidence="9" id="KW-0012">Acyltransferase</keyword>
<comment type="similarity">
    <text evidence="2">Belongs to the class-II pyridoxal-phosphate-dependent aminotransferase family. BioF subfamily.</text>
</comment>
<dbReference type="eggNOG" id="COG0156">
    <property type="taxonomic scope" value="Bacteria"/>
</dbReference>
<dbReference type="Proteomes" id="UP000002007">
    <property type="component" value="Chromosome"/>
</dbReference>
<evidence type="ECO:0000256" key="7">
    <source>
        <dbReference type="RuleBase" id="RU003693"/>
    </source>
</evidence>
<dbReference type="EC" id="2.3.1.47" evidence="3"/>
<dbReference type="HOGENOM" id="CLU_1546374_0_0_11"/>
<dbReference type="InterPro" id="IPR015424">
    <property type="entry name" value="PyrdxlP-dep_Trfase"/>
</dbReference>
<evidence type="ECO:0000256" key="4">
    <source>
        <dbReference type="ARBA" id="ARBA00022679"/>
    </source>
</evidence>
<keyword evidence="5 7" id="KW-0663">Pyridoxal phosphate</keyword>
<dbReference type="GO" id="GO:0030170">
    <property type="term" value="F:pyridoxal phosphate binding"/>
    <property type="evidence" value="ECO:0007669"/>
    <property type="project" value="InterPro"/>
</dbReference>
<comment type="catalytic activity">
    <reaction evidence="6">
        <text>6-carboxyhexanoyl-[ACP] + L-alanine + H(+) = (8S)-8-amino-7-oxononanoate + holo-[ACP] + CO2</text>
        <dbReference type="Rhea" id="RHEA:42288"/>
        <dbReference type="Rhea" id="RHEA-COMP:9685"/>
        <dbReference type="Rhea" id="RHEA-COMP:9955"/>
        <dbReference type="ChEBI" id="CHEBI:15378"/>
        <dbReference type="ChEBI" id="CHEBI:16526"/>
        <dbReference type="ChEBI" id="CHEBI:57972"/>
        <dbReference type="ChEBI" id="CHEBI:64479"/>
        <dbReference type="ChEBI" id="CHEBI:78846"/>
        <dbReference type="ChEBI" id="CHEBI:149468"/>
        <dbReference type="EC" id="2.3.1.47"/>
    </reaction>
</comment>
<name>A9WL40_RENSM</name>
<proteinExistence type="inferred from homology"/>
<dbReference type="GO" id="GO:0008710">
    <property type="term" value="F:8-amino-7-oxononanoate synthase activity"/>
    <property type="evidence" value="ECO:0007669"/>
    <property type="project" value="UniProtKB-EC"/>
</dbReference>
<dbReference type="PANTHER" id="PTHR13693">
    <property type="entry name" value="CLASS II AMINOTRANSFERASE/8-AMINO-7-OXONONANOATE SYNTHASE"/>
    <property type="match status" value="1"/>
</dbReference>
<dbReference type="InterPro" id="IPR004839">
    <property type="entry name" value="Aminotransferase_I/II_large"/>
</dbReference>
<dbReference type="EMBL" id="CP000910">
    <property type="protein sequence ID" value="ABY22309.1"/>
    <property type="molecule type" value="Genomic_DNA"/>
</dbReference>
<sequence>MVTGRHAVHAELEGALCTLTDRPTALIFSSGYLANLGALTALTGRGAVIFSDEHAHASLIDAARLSRARVEVFPHSDLRALEMMLQVRQETRAVVVVESIYSVLGDAAPLRELAQLCARFDALLLVDEAHGLGVSGSGRGGVWAAGLAKAEHVVATVTLSKSLGAQGGAVLAG</sequence>
<dbReference type="InterPro" id="IPR015421">
    <property type="entry name" value="PyrdxlP-dep_Trfase_major"/>
</dbReference>
<dbReference type="InterPro" id="IPR050087">
    <property type="entry name" value="AON_synthase_class-II"/>
</dbReference>